<proteinExistence type="predicted"/>
<dbReference type="Proteomes" id="UP001184861">
    <property type="component" value="Unassembled WGS sequence"/>
</dbReference>
<keyword evidence="1" id="KW-1133">Transmembrane helix</keyword>
<sequence>MNSFCQSIGLYTHKNIDIDINTAEVIERLRKITYPTHTTFISLISDPAIPTRFKYRGVVYEKNFTIKTRRRFFDINLNYPVIKGSLYDQNNRTTVSIAYIPSFFQIVTLVLLLGFFLVAVTVNIKNGVQDFSFIAVSALMLGTQYFVLKREIIKGKYDFERELDHMVQKSSNTVLHYPYSTSL</sequence>
<comment type="caution">
    <text evidence="2">The sequence shown here is derived from an EMBL/GenBank/DDBJ whole genome shotgun (WGS) entry which is preliminary data.</text>
</comment>
<feature type="transmembrane region" description="Helical" evidence="1">
    <location>
        <begin position="97"/>
        <end position="119"/>
    </location>
</feature>
<evidence type="ECO:0000256" key="1">
    <source>
        <dbReference type="SAM" id="Phobius"/>
    </source>
</evidence>
<protein>
    <submittedName>
        <fullName evidence="2">Uncharacterized protein</fullName>
    </submittedName>
</protein>
<feature type="transmembrane region" description="Helical" evidence="1">
    <location>
        <begin position="131"/>
        <end position="148"/>
    </location>
</feature>
<accession>A0AAE4C2S5</accession>
<dbReference type="EMBL" id="JAVDQY010000003">
    <property type="protein sequence ID" value="MDR6527851.1"/>
    <property type="molecule type" value="Genomic_DNA"/>
</dbReference>
<name>A0AAE4C2S5_9FLAO</name>
<dbReference type="RefSeq" id="WP_309947179.1">
    <property type="nucleotide sequence ID" value="NZ_JAVDQY010000003.1"/>
</dbReference>
<keyword evidence="1" id="KW-0472">Membrane</keyword>
<gene>
    <name evidence="2" type="ORF">J2787_003243</name>
</gene>
<evidence type="ECO:0000313" key="3">
    <source>
        <dbReference type="Proteomes" id="UP001184861"/>
    </source>
</evidence>
<evidence type="ECO:0000313" key="2">
    <source>
        <dbReference type="EMBL" id="MDR6527851.1"/>
    </source>
</evidence>
<organism evidence="2 3">
    <name type="scientific">Chryseobacterium rhizosphaerae</name>
    <dbReference type="NCBI Taxonomy" id="395937"/>
    <lineage>
        <taxon>Bacteria</taxon>
        <taxon>Pseudomonadati</taxon>
        <taxon>Bacteroidota</taxon>
        <taxon>Flavobacteriia</taxon>
        <taxon>Flavobacteriales</taxon>
        <taxon>Weeksellaceae</taxon>
        <taxon>Chryseobacterium group</taxon>
        <taxon>Chryseobacterium</taxon>
    </lineage>
</organism>
<dbReference type="AlphaFoldDB" id="A0AAE4C2S5"/>
<keyword evidence="1" id="KW-0812">Transmembrane</keyword>
<reference evidence="2" key="1">
    <citation type="submission" date="2023-07" db="EMBL/GenBank/DDBJ databases">
        <title>Sorghum-associated microbial communities from plants grown in Nebraska, USA.</title>
        <authorList>
            <person name="Schachtman D."/>
        </authorList>
    </citation>
    <scope>NUCLEOTIDE SEQUENCE</scope>
    <source>
        <strain evidence="2">DS2360</strain>
    </source>
</reference>